<dbReference type="SFLD" id="SFLDG01140">
    <property type="entry name" value="C2.B:_Phosphomannomutase_and_P"/>
    <property type="match status" value="1"/>
</dbReference>
<comment type="caution">
    <text evidence="1">The sequence shown here is derived from an EMBL/GenBank/DDBJ whole genome shotgun (WGS) entry which is preliminary data.</text>
</comment>
<dbReference type="PATRIC" id="fig|913848.6.peg.563"/>
<dbReference type="RefSeq" id="WP_010011781.1">
    <property type="nucleotide sequence ID" value="NZ_AZCN01000015.1"/>
</dbReference>
<gene>
    <name evidence="1" type="ORF">FD22_GL000549</name>
</gene>
<keyword evidence="1" id="KW-0378">Hydrolase</keyword>
<evidence type="ECO:0000313" key="2">
    <source>
        <dbReference type="Proteomes" id="UP000051181"/>
    </source>
</evidence>
<protein>
    <submittedName>
        <fullName evidence="1">HAD superfamily hydrolase</fullName>
    </submittedName>
</protein>
<accession>A0A0R1FGW7</accession>
<dbReference type="AlphaFoldDB" id="A0A0R1FGW7"/>
<dbReference type="GeneID" id="65916311"/>
<dbReference type="eggNOG" id="COG0561">
    <property type="taxonomic scope" value="Bacteria"/>
</dbReference>
<dbReference type="PANTHER" id="PTHR10000:SF8">
    <property type="entry name" value="HAD SUPERFAMILY HYDROLASE-LIKE, TYPE 3"/>
    <property type="match status" value="1"/>
</dbReference>
<reference evidence="1 2" key="1">
    <citation type="journal article" date="2015" name="Genome Announc.">
        <title>Expanding the biotechnology potential of lactobacilli through comparative genomics of 213 strains and associated genera.</title>
        <authorList>
            <person name="Sun Z."/>
            <person name="Harris H.M."/>
            <person name="McCann A."/>
            <person name="Guo C."/>
            <person name="Argimon S."/>
            <person name="Zhang W."/>
            <person name="Yang X."/>
            <person name="Jeffery I.B."/>
            <person name="Cooney J.C."/>
            <person name="Kagawa T.F."/>
            <person name="Liu W."/>
            <person name="Song Y."/>
            <person name="Salvetti E."/>
            <person name="Wrobel A."/>
            <person name="Rasinkangas P."/>
            <person name="Parkhill J."/>
            <person name="Rea M.C."/>
            <person name="O'Sullivan O."/>
            <person name="Ritari J."/>
            <person name="Douillard F.P."/>
            <person name="Paul Ross R."/>
            <person name="Yang R."/>
            <person name="Briner A.E."/>
            <person name="Felis G.E."/>
            <person name="de Vos W.M."/>
            <person name="Barrangou R."/>
            <person name="Klaenhammer T.R."/>
            <person name="Caufield P.W."/>
            <person name="Cui Y."/>
            <person name="Zhang H."/>
            <person name="O'Toole P.W."/>
        </authorList>
    </citation>
    <scope>NUCLEOTIDE SEQUENCE [LARGE SCALE GENOMIC DNA]</scope>
    <source>
        <strain evidence="1 2">DSM 20001</strain>
    </source>
</reference>
<dbReference type="Gene3D" id="3.40.50.1000">
    <property type="entry name" value="HAD superfamily/HAD-like"/>
    <property type="match status" value="1"/>
</dbReference>
<dbReference type="Pfam" id="PF08282">
    <property type="entry name" value="Hydrolase_3"/>
    <property type="match status" value="1"/>
</dbReference>
<name>A0A0R1FGW7_9LACO</name>
<dbReference type="Proteomes" id="UP000051181">
    <property type="component" value="Unassembled WGS sequence"/>
</dbReference>
<dbReference type="SUPFAM" id="SSF56784">
    <property type="entry name" value="HAD-like"/>
    <property type="match status" value="1"/>
</dbReference>
<dbReference type="InterPro" id="IPR006379">
    <property type="entry name" value="HAD-SF_hydro_IIB"/>
</dbReference>
<dbReference type="CDD" id="cd07516">
    <property type="entry name" value="HAD_Pase"/>
    <property type="match status" value="1"/>
</dbReference>
<dbReference type="InterPro" id="IPR023214">
    <property type="entry name" value="HAD_sf"/>
</dbReference>
<dbReference type="GO" id="GO:0000287">
    <property type="term" value="F:magnesium ion binding"/>
    <property type="evidence" value="ECO:0007669"/>
    <property type="project" value="TreeGrafter"/>
</dbReference>
<evidence type="ECO:0000313" key="1">
    <source>
        <dbReference type="EMBL" id="KRK18474.1"/>
    </source>
</evidence>
<dbReference type="Gene3D" id="3.30.1240.10">
    <property type="match status" value="1"/>
</dbReference>
<proteinExistence type="predicted"/>
<dbReference type="EMBL" id="AZCN01000015">
    <property type="protein sequence ID" value="KRK18474.1"/>
    <property type="molecule type" value="Genomic_DNA"/>
</dbReference>
<dbReference type="SFLD" id="SFLDS00003">
    <property type="entry name" value="Haloacid_Dehalogenase"/>
    <property type="match status" value="1"/>
</dbReference>
<dbReference type="InterPro" id="IPR036412">
    <property type="entry name" value="HAD-like_sf"/>
</dbReference>
<organism evidence="1 2">
    <name type="scientific">Loigolactobacillus coryniformis subsp. coryniformis KCTC 3167 = DSM 20001</name>
    <dbReference type="NCBI Taxonomy" id="913848"/>
    <lineage>
        <taxon>Bacteria</taxon>
        <taxon>Bacillati</taxon>
        <taxon>Bacillota</taxon>
        <taxon>Bacilli</taxon>
        <taxon>Lactobacillales</taxon>
        <taxon>Lactobacillaceae</taxon>
        <taxon>Loigolactobacillus</taxon>
    </lineage>
</organism>
<dbReference type="NCBIfam" id="TIGR01484">
    <property type="entry name" value="HAD-SF-IIB"/>
    <property type="match status" value="1"/>
</dbReference>
<dbReference type="GO" id="GO:0016791">
    <property type="term" value="F:phosphatase activity"/>
    <property type="evidence" value="ECO:0007669"/>
    <property type="project" value="UniProtKB-ARBA"/>
</dbReference>
<sequence>MISLVGTDLDGTLFNEHSQVSVANRQAIQQMSAQGAKIAICSGRTLPTVDALLRDTLQVPGYRVCLNGAVVYDPNNQPLAAIPVANELLIAAFKIAQHWQVRLCICSLDQMLVFEPKELKPLATRDQPDGQNQQITSLTELEQALTQPNAKFYKFTINMTHHNVLGVRQAAKAIQQLPLHFVRSGRFFYEATAPGVDKSAGLAIVAAHANLEMADFMCFGDYENDLEMIRDVGYGVAMANAIPSVKQVAWRETADHDRDGVAQVLQQVVAQHLAI</sequence>
<dbReference type="PANTHER" id="PTHR10000">
    <property type="entry name" value="PHOSPHOSERINE PHOSPHATASE"/>
    <property type="match status" value="1"/>
</dbReference>
<dbReference type="NCBIfam" id="TIGR00099">
    <property type="entry name" value="Cof-subfamily"/>
    <property type="match status" value="1"/>
</dbReference>
<dbReference type="InterPro" id="IPR000150">
    <property type="entry name" value="Cof"/>
</dbReference>
<dbReference type="GO" id="GO:0005829">
    <property type="term" value="C:cytosol"/>
    <property type="evidence" value="ECO:0007669"/>
    <property type="project" value="TreeGrafter"/>
</dbReference>